<gene>
    <name evidence="3" type="ORF">QYM36_018069</name>
</gene>
<organism evidence="3 4">
    <name type="scientific">Artemia franciscana</name>
    <name type="common">Brine shrimp</name>
    <name type="synonym">Artemia sanfranciscana</name>
    <dbReference type="NCBI Taxonomy" id="6661"/>
    <lineage>
        <taxon>Eukaryota</taxon>
        <taxon>Metazoa</taxon>
        <taxon>Ecdysozoa</taxon>
        <taxon>Arthropoda</taxon>
        <taxon>Crustacea</taxon>
        <taxon>Branchiopoda</taxon>
        <taxon>Anostraca</taxon>
        <taxon>Artemiidae</taxon>
        <taxon>Artemia</taxon>
    </lineage>
</organism>
<proteinExistence type="predicted"/>
<evidence type="ECO:0000259" key="2">
    <source>
        <dbReference type="PROSITE" id="PS51019"/>
    </source>
</evidence>
<comment type="caution">
    <text evidence="3">The sequence shown here is derived from an EMBL/GenBank/DDBJ whole genome shotgun (WGS) entry which is preliminary data.</text>
</comment>
<keyword evidence="1" id="KW-0732">Signal</keyword>
<evidence type="ECO:0000313" key="4">
    <source>
        <dbReference type="Proteomes" id="UP001187531"/>
    </source>
</evidence>
<accession>A0AA88H9Q1</accession>
<dbReference type="PROSITE" id="PS51019">
    <property type="entry name" value="REELIN"/>
    <property type="match status" value="1"/>
</dbReference>
<dbReference type="GO" id="GO:0016020">
    <property type="term" value="C:membrane"/>
    <property type="evidence" value="ECO:0007669"/>
    <property type="project" value="TreeGrafter"/>
</dbReference>
<protein>
    <recommendedName>
        <fullName evidence="2">Reelin domain-containing protein</fullName>
    </recommendedName>
</protein>
<dbReference type="PANTHER" id="PTHR45828:SF40">
    <property type="entry name" value="REELIN DOMAIN-CONTAINING PROTEIN"/>
    <property type="match status" value="1"/>
</dbReference>
<dbReference type="CDD" id="cd08544">
    <property type="entry name" value="Reeler"/>
    <property type="match status" value="1"/>
</dbReference>
<feature type="signal peptide" evidence="1">
    <location>
        <begin position="1"/>
        <end position="18"/>
    </location>
</feature>
<feature type="chain" id="PRO_5041664426" description="Reelin domain-containing protein" evidence="1">
    <location>
        <begin position="19"/>
        <end position="158"/>
    </location>
</feature>
<dbReference type="Proteomes" id="UP001187531">
    <property type="component" value="Unassembled WGS sequence"/>
</dbReference>
<dbReference type="EMBL" id="JAVRJZ010000090">
    <property type="protein sequence ID" value="KAK2703476.1"/>
    <property type="molecule type" value="Genomic_DNA"/>
</dbReference>
<evidence type="ECO:0000313" key="3">
    <source>
        <dbReference type="EMBL" id="KAK2703476.1"/>
    </source>
</evidence>
<dbReference type="AlphaFoldDB" id="A0AA88H9Q1"/>
<dbReference type="InterPro" id="IPR002861">
    <property type="entry name" value="Reeler_dom"/>
</dbReference>
<evidence type="ECO:0000256" key="1">
    <source>
        <dbReference type="SAM" id="SignalP"/>
    </source>
</evidence>
<sequence length="158" mass="17409">MDGKKIIVVSILLSSTFAFPNGGPIDACVKSNPNVPNHSGISPQPIETLPFAVEQSSEAYGPRDVIKVKISGLPFKGFFIQARDAKTGDWIGSFDESYASKSYDECSAATHTYNDPKNQIELIWRAPDNRRGGVYFTGTVVENYKTFWSGIVSYPSQY</sequence>
<reference evidence="3" key="1">
    <citation type="submission" date="2023-07" db="EMBL/GenBank/DDBJ databases">
        <title>Chromosome-level genome assembly of Artemia franciscana.</title>
        <authorList>
            <person name="Jo E."/>
        </authorList>
    </citation>
    <scope>NUCLEOTIDE SEQUENCE</scope>
    <source>
        <tissue evidence="3">Whole body</tissue>
    </source>
</reference>
<dbReference type="InterPro" id="IPR042307">
    <property type="entry name" value="Reeler_sf"/>
</dbReference>
<dbReference type="PANTHER" id="PTHR45828">
    <property type="entry name" value="CYTOCHROME B561/FERRIC REDUCTASE TRANSMEMBRANE"/>
    <property type="match status" value="1"/>
</dbReference>
<feature type="domain" description="Reelin" evidence="2">
    <location>
        <begin position="13"/>
        <end position="158"/>
    </location>
</feature>
<name>A0AA88H9Q1_ARTSF</name>
<dbReference type="InterPro" id="IPR051237">
    <property type="entry name" value="Ferric-chelate_Red/DefProt"/>
</dbReference>
<keyword evidence="4" id="KW-1185">Reference proteome</keyword>
<dbReference type="Pfam" id="PF02014">
    <property type="entry name" value="Reeler"/>
    <property type="match status" value="1"/>
</dbReference>
<dbReference type="Gene3D" id="2.60.40.4060">
    <property type="entry name" value="Reeler domain"/>
    <property type="match status" value="1"/>
</dbReference>